<dbReference type="Proteomes" id="UP000198415">
    <property type="component" value="Unassembled WGS sequence"/>
</dbReference>
<dbReference type="RefSeq" id="WP_143232246.1">
    <property type="nucleotide sequence ID" value="NZ_BOMU01000019.1"/>
</dbReference>
<evidence type="ECO:0000313" key="2">
    <source>
        <dbReference type="EMBL" id="SNR47827.1"/>
    </source>
</evidence>
<evidence type="ECO:0000256" key="1">
    <source>
        <dbReference type="SAM" id="MobiDB-lite"/>
    </source>
</evidence>
<feature type="compositionally biased region" description="Low complexity" evidence="1">
    <location>
        <begin position="210"/>
        <end position="219"/>
    </location>
</feature>
<dbReference type="OrthoDB" id="3296236at2"/>
<evidence type="ECO:0000313" key="3">
    <source>
        <dbReference type="Proteomes" id="UP000198415"/>
    </source>
</evidence>
<feature type="compositionally biased region" description="Basic and acidic residues" evidence="1">
    <location>
        <begin position="10"/>
        <end position="21"/>
    </location>
</feature>
<feature type="compositionally biased region" description="Basic and acidic residues" evidence="1">
    <location>
        <begin position="172"/>
        <end position="201"/>
    </location>
</feature>
<sequence>MSSQEGWSPMDRKTAENLLRGDRATIGHPLAELLATAKAPATADELSGEAAAMAAFRAAAHSSGPVTPPKRSILAKLLTLKVAAAAFATTAAVGGVALAANTGALPDPISVAGPSYSASHPPKPSPSVRPKPSGSTPALAREVDDLCREFSGKDPDHRVKALDDRHFDELVQRAGRKDRTRVERFCGLHRPDPSTRPRYRPEPNGLPKTPQDQEQQPQEQRQRQWHG</sequence>
<reference evidence="2 3" key="1">
    <citation type="submission" date="2017-06" db="EMBL/GenBank/DDBJ databases">
        <authorList>
            <person name="Kim H.J."/>
            <person name="Triplett B.A."/>
        </authorList>
    </citation>
    <scope>NUCLEOTIDE SEQUENCE [LARGE SCALE GENOMIC DNA]</scope>
    <source>
        <strain evidence="2 3">DSM 43151</strain>
    </source>
</reference>
<gene>
    <name evidence="2" type="ORF">SAMN06264365_102708</name>
</gene>
<protein>
    <submittedName>
        <fullName evidence="2">Uncharacterized protein</fullName>
    </submittedName>
</protein>
<dbReference type="AlphaFoldDB" id="A0A238WMX6"/>
<dbReference type="EMBL" id="FZNR01000002">
    <property type="protein sequence ID" value="SNR47827.1"/>
    <property type="molecule type" value="Genomic_DNA"/>
</dbReference>
<organism evidence="2 3">
    <name type="scientific">Actinoplanes regularis</name>
    <dbReference type="NCBI Taxonomy" id="52697"/>
    <lineage>
        <taxon>Bacteria</taxon>
        <taxon>Bacillati</taxon>
        <taxon>Actinomycetota</taxon>
        <taxon>Actinomycetes</taxon>
        <taxon>Micromonosporales</taxon>
        <taxon>Micromonosporaceae</taxon>
        <taxon>Actinoplanes</taxon>
    </lineage>
</organism>
<feature type="region of interest" description="Disordered" evidence="1">
    <location>
        <begin position="172"/>
        <end position="227"/>
    </location>
</feature>
<feature type="region of interest" description="Disordered" evidence="1">
    <location>
        <begin position="1"/>
        <end position="21"/>
    </location>
</feature>
<name>A0A238WMX6_9ACTN</name>
<accession>A0A238WMX6</accession>
<proteinExistence type="predicted"/>
<keyword evidence="3" id="KW-1185">Reference proteome</keyword>
<feature type="region of interest" description="Disordered" evidence="1">
    <location>
        <begin position="114"/>
        <end position="142"/>
    </location>
</feature>